<keyword evidence="1" id="KW-1133">Transmembrane helix</keyword>
<proteinExistence type="predicted"/>
<protein>
    <recommendedName>
        <fullName evidence="4">Lipoprotein</fullName>
    </recommendedName>
</protein>
<evidence type="ECO:0000313" key="2">
    <source>
        <dbReference type="EMBL" id="KWT88542.1"/>
    </source>
</evidence>
<evidence type="ECO:0008006" key="4">
    <source>
        <dbReference type="Google" id="ProtNLM"/>
    </source>
</evidence>
<sequence length="201" mass="24515">MKINIKNLLISLIRKLIYFVIFILILIKACEDDIIEDYYIWSGWRTLYFNEPGQSDQVLLNAHYDGTDLIKLDNFTKDAYDIKVFTKARTKYWLGVYYWLSFRYETFSTYCTEVDESKTAFPYSLMSPSWWPDELQKPFFEPLREPNRSNYKFYRCRAFNVAYRDSVFEYFAIDNKTKKGYYWKTVRKDKDMDNVTIKRYY</sequence>
<comment type="caution">
    <text evidence="2">The sequence shown here is derived from an EMBL/GenBank/DDBJ whole genome shotgun (WGS) entry which is preliminary data.</text>
</comment>
<accession>A0ABR5SGC0</accession>
<keyword evidence="1" id="KW-0472">Membrane</keyword>
<organism evidence="2 3">
    <name type="scientific">Candidatus Magnetominusculus xianensis</name>
    <dbReference type="NCBI Taxonomy" id="1748249"/>
    <lineage>
        <taxon>Bacteria</taxon>
        <taxon>Pseudomonadati</taxon>
        <taxon>Nitrospirota</taxon>
        <taxon>Nitrospiria</taxon>
        <taxon>Nitrospirales</taxon>
        <taxon>Nitrospiraceae</taxon>
        <taxon>Candidatus Magnetominusculus</taxon>
    </lineage>
</organism>
<name>A0ABR5SGC0_9BACT</name>
<dbReference type="Proteomes" id="UP000060487">
    <property type="component" value="Unassembled WGS sequence"/>
</dbReference>
<keyword evidence="3" id="KW-1185">Reference proteome</keyword>
<keyword evidence="1" id="KW-0812">Transmembrane</keyword>
<dbReference type="EMBL" id="LNQR01000041">
    <property type="protein sequence ID" value="KWT88542.1"/>
    <property type="molecule type" value="Genomic_DNA"/>
</dbReference>
<reference evidence="2 3" key="1">
    <citation type="submission" date="2015-11" db="EMBL/GenBank/DDBJ databases">
        <authorList>
            <person name="Lin W."/>
        </authorList>
    </citation>
    <scope>NUCLEOTIDE SEQUENCE [LARGE SCALE GENOMIC DNA]</scope>
    <source>
        <strain evidence="2 3">HCH-1</strain>
    </source>
</reference>
<evidence type="ECO:0000256" key="1">
    <source>
        <dbReference type="SAM" id="Phobius"/>
    </source>
</evidence>
<dbReference type="RefSeq" id="WP_085051886.1">
    <property type="nucleotide sequence ID" value="NZ_LNQR01000041.1"/>
</dbReference>
<evidence type="ECO:0000313" key="3">
    <source>
        <dbReference type="Proteomes" id="UP000060487"/>
    </source>
</evidence>
<feature type="transmembrane region" description="Helical" evidence="1">
    <location>
        <begin position="12"/>
        <end position="29"/>
    </location>
</feature>
<gene>
    <name evidence="2" type="ORF">ASN18_1244</name>
</gene>